<evidence type="ECO:0000256" key="2">
    <source>
        <dbReference type="ARBA" id="ARBA00022448"/>
    </source>
</evidence>
<evidence type="ECO:0000256" key="4">
    <source>
        <dbReference type="ARBA" id="ARBA00022753"/>
    </source>
</evidence>
<evidence type="ECO:0000313" key="15">
    <source>
        <dbReference type="Proteomes" id="UP001150925"/>
    </source>
</evidence>
<dbReference type="PROSITE" id="PS50199">
    <property type="entry name" value="ZF_RANBP2_2"/>
    <property type="match status" value="1"/>
</dbReference>
<keyword evidence="8" id="KW-0175">Coiled coil</keyword>
<reference evidence="14" key="1">
    <citation type="submission" date="2022-07" db="EMBL/GenBank/DDBJ databases">
        <title>Phylogenomic reconstructions and comparative analyses of Kickxellomycotina fungi.</title>
        <authorList>
            <person name="Reynolds N.K."/>
            <person name="Stajich J.E."/>
            <person name="Barry K."/>
            <person name="Grigoriev I.V."/>
            <person name="Crous P."/>
            <person name="Smith M.E."/>
        </authorList>
    </citation>
    <scope>NUCLEOTIDE SEQUENCE</scope>
    <source>
        <strain evidence="14">RSA 1196</strain>
    </source>
</reference>
<dbReference type="Proteomes" id="UP001150925">
    <property type="component" value="Unassembled WGS sequence"/>
</dbReference>
<dbReference type="PANTHER" id="PTHR13128">
    <property type="entry name" value="VACUOLAR PROTEIN-SORTING-ASSOCIATED PROTEIN 36"/>
    <property type="match status" value="1"/>
</dbReference>
<feature type="compositionally biased region" description="Low complexity" evidence="11">
    <location>
        <begin position="237"/>
        <end position="254"/>
    </location>
</feature>
<evidence type="ECO:0000256" key="8">
    <source>
        <dbReference type="ARBA" id="ARBA00023054"/>
    </source>
</evidence>
<keyword evidence="4 10" id="KW-0967">Endosome</keyword>
<evidence type="ECO:0000256" key="10">
    <source>
        <dbReference type="RuleBase" id="RU367095"/>
    </source>
</evidence>
<dbReference type="Pfam" id="PF11605">
    <property type="entry name" value="Vps36_ESCRT-II"/>
    <property type="match status" value="1"/>
</dbReference>
<dbReference type="SMART" id="SM00547">
    <property type="entry name" value="ZnF_RBZ"/>
    <property type="match status" value="2"/>
</dbReference>
<dbReference type="GO" id="GO:0000814">
    <property type="term" value="C:ESCRT II complex"/>
    <property type="evidence" value="ECO:0007669"/>
    <property type="project" value="UniProtKB-UniRule"/>
</dbReference>
<dbReference type="EMBL" id="JANBPY010000781">
    <property type="protein sequence ID" value="KAJ1963761.1"/>
    <property type="molecule type" value="Genomic_DNA"/>
</dbReference>
<dbReference type="GO" id="GO:0043130">
    <property type="term" value="F:ubiquitin binding"/>
    <property type="evidence" value="ECO:0007669"/>
    <property type="project" value="UniProtKB-UniRule"/>
</dbReference>
<feature type="domain" description="RanBP2-type" evidence="12">
    <location>
        <begin position="139"/>
        <end position="168"/>
    </location>
</feature>
<dbReference type="InterPro" id="IPR036390">
    <property type="entry name" value="WH_DNA-bd_sf"/>
</dbReference>
<feature type="region of interest" description="Disordered" evidence="11">
    <location>
        <begin position="169"/>
        <end position="192"/>
    </location>
</feature>
<feature type="domain" description="GLUE N-terminal" evidence="13">
    <location>
        <begin position="4"/>
        <end position="301"/>
    </location>
</feature>
<dbReference type="PROSITE" id="PS01358">
    <property type="entry name" value="ZF_RANBP2_1"/>
    <property type="match status" value="1"/>
</dbReference>
<keyword evidence="6" id="KW-0862">Zinc</keyword>
<evidence type="ECO:0000256" key="3">
    <source>
        <dbReference type="ARBA" id="ARBA00022723"/>
    </source>
</evidence>
<dbReference type="OrthoDB" id="271448at2759"/>
<dbReference type="InterPro" id="IPR011993">
    <property type="entry name" value="PH-like_dom_sf"/>
</dbReference>
<dbReference type="GO" id="GO:0016787">
    <property type="term" value="F:hydrolase activity"/>
    <property type="evidence" value="ECO:0007669"/>
    <property type="project" value="UniProtKB-KW"/>
</dbReference>
<dbReference type="SUPFAM" id="SSF46785">
    <property type="entry name" value="Winged helix' DNA-binding domain"/>
    <property type="match status" value="1"/>
</dbReference>
<feature type="compositionally biased region" description="Polar residues" evidence="11">
    <location>
        <begin position="424"/>
        <end position="437"/>
    </location>
</feature>
<dbReference type="InterPro" id="IPR036388">
    <property type="entry name" value="WH-like_DNA-bd_sf"/>
</dbReference>
<dbReference type="Pfam" id="PF04157">
    <property type="entry name" value="EAP30"/>
    <property type="match status" value="1"/>
</dbReference>
<keyword evidence="3" id="KW-0479">Metal-binding</keyword>
<accession>A0A9W8APZ5</accession>
<proteinExistence type="inferred from homology"/>
<evidence type="ECO:0000313" key="14">
    <source>
        <dbReference type="EMBL" id="KAJ1963761.1"/>
    </source>
</evidence>
<dbReference type="Gene3D" id="2.30.29.30">
    <property type="entry name" value="Pleckstrin-homology domain (PH domain)/Phosphotyrosine-binding domain (PTB)"/>
    <property type="match status" value="2"/>
</dbReference>
<dbReference type="Gene3D" id="6.10.140.260">
    <property type="match status" value="1"/>
</dbReference>
<protein>
    <recommendedName>
        <fullName evidence="10">Vacuolar protein-sorting-associated protein 36</fullName>
    </recommendedName>
    <alternativeName>
        <fullName evidence="10">ESCRT-II complex subunit VPS36</fullName>
    </alternativeName>
</protein>
<feature type="region of interest" description="Disordered" evidence="11">
    <location>
        <begin position="220"/>
        <end position="258"/>
    </location>
</feature>
<keyword evidence="15" id="KW-1185">Reference proteome</keyword>
<comment type="similarity">
    <text evidence="1 10">Belongs to the VPS36 family.</text>
</comment>
<evidence type="ECO:0000256" key="9">
    <source>
        <dbReference type="PROSITE-ProRule" id="PRU00322"/>
    </source>
</evidence>
<dbReference type="Gene3D" id="1.10.10.10">
    <property type="entry name" value="Winged helix-like DNA-binding domain superfamily/Winged helix DNA-binding domain"/>
    <property type="match status" value="2"/>
</dbReference>
<comment type="caution">
    <text evidence="14">The sequence shown here is derived from an EMBL/GenBank/DDBJ whole genome shotgun (WGS) entry which is preliminary data.</text>
</comment>
<dbReference type="GO" id="GO:0032266">
    <property type="term" value="F:phosphatidylinositol-3-phosphate binding"/>
    <property type="evidence" value="ECO:0007669"/>
    <property type="project" value="UniProtKB-UniRule"/>
</dbReference>
<comment type="subunit">
    <text evidence="10">Component of the endosomal sorting complex required for transport II (ESCRT-II).</text>
</comment>
<keyword evidence="14" id="KW-0378">Hydrolase</keyword>
<comment type="subcellular location">
    <subcellularLocation>
        <location evidence="10">Cytoplasm</location>
    </subcellularLocation>
    <subcellularLocation>
        <location evidence="10">Endosome</location>
    </subcellularLocation>
</comment>
<keyword evidence="2 10" id="KW-0813">Transport</keyword>
<dbReference type="GO" id="GO:0031902">
    <property type="term" value="C:late endosome membrane"/>
    <property type="evidence" value="ECO:0007669"/>
    <property type="project" value="UniProtKB-UniRule"/>
</dbReference>
<dbReference type="FunFam" id="1.10.10.10:FF:000165">
    <property type="entry name" value="Vacuolar protein sorting protein (Vps36)"/>
    <property type="match status" value="1"/>
</dbReference>
<evidence type="ECO:0000259" key="12">
    <source>
        <dbReference type="PROSITE" id="PS50199"/>
    </source>
</evidence>
<dbReference type="SUPFAM" id="SSF50729">
    <property type="entry name" value="PH domain-like"/>
    <property type="match status" value="2"/>
</dbReference>
<dbReference type="PROSITE" id="PS51495">
    <property type="entry name" value="GLUE"/>
    <property type="match status" value="1"/>
</dbReference>
<dbReference type="PANTHER" id="PTHR13128:SF12">
    <property type="entry name" value="VACUOLAR PROTEIN-SORTING-ASSOCIATED PROTEIN 36"/>
    <property type="match status" value="1"/>
</dbReference>
<evidence type="ECO:0000256" key="1">
    <source>
        <dbReference type="ARBA" id="ARBA00009697"/>
    </source>
</evidence>
<dbReference type="InterPro" id="IPR037855">
    <property type="entry name" value="Vps36"/>
</dbReference>
<name>A0A9W8APZ5_9FUNG</name>
<evidence type="ECO:0000256" key="11">
    <source>
        <dbReference type="SAM" id="MobiDB-lite"/>
    </source>
</evidence>
<evidence type="ECO:0000256" key="7">
    <source>
        <dbReference type="ARBA" id="ARBA00022927"/>
    </source>
</evidence>
<evidence type="ECO:0000259" key="13">
    <source>
        <dbReference type="PROSITE" id="PS51495"/>
    </source>
</evidence>
<keyword evidence="10" id="KW-0963">Cytoplasm</keyword>
<sequence>MRPLLYFVNNVFMYVIETCLFRKANTVTIYDIYWGVLHYTTSSNKKDLAHNDGNLYLTPLRLLYVDSARPHQRSLSLELSLVNYFTSQSGFLTSSPKLTLYLFHPSTTSETDGSQHGTLSTLESTANLGSINSVAGGDSDNIWQCTICQTDNLPQAAKCALCGVVKRNSQGNSSSLAPITPSISTAGKQSDTTSRACPACTFINHPSMAYCELCSTSLRPKPPNKDKATPPIQLEDSNSSPGISSSSPAVAESSQTNNKVNPYRGIDFIKLSFRNSGSTTFATALQKALDERAWTDTHKDRTAGQQPNEVVVHDILDTHKQYRTISAPFYNADGTLPNWRFRSMAETKHKAQERATEARNQPRLGGISQVVNRVDASHKATDDTLTDAFQDLDALMAKAQHMVRLAEKLVAKSSIRGDSAAISPKTTGSSVATSPASSHGAGGDDHNLTHWLNNLGIDSPVTKNTAGAIYHQELAKELEEFLENILPRTGGMMSLVDVYCLFNRARGVALVSPEDMYKACQLFPSLGLSLQLTRFPSGLLAIRSADQSDDVIAQRFTQLLQTFGAMSALELANYEQLAVPLIAELLLIVEARGDICRDDSLQGLMFYPNRFRELAQK</sequence>
<gene>
    <name evidence="14" type="primary">VPS36</name>
    <name evidence="14" type="ORF">IWQ62_003118</name>
</gene>
<dbReference type="GO" id="GO:0008270">
    <property type="term" value="F:zinc ion binding"/>
    <property type="evidence" value="ECO:0007669"/>
    <property type="project" value="UniProtKB-KW"/>
</dbReference>
<evidence type="ECO:0000256" key="6">
    <source>
        <dbReference type="ARBA" id="ARBA00022833"/>
    </source>
</evidence>
<keyword evidence="7 10" id="KW-0653">Protein transport</keyword>
<evidence type="ECO:0000256" key="5">
    <source>
        <dbReference type="ARBA" id="ARBA00022771"/>
    </source>
</evidence>
<keyword evidence="5 9" id="KW-0863">Zinc-finger</keyword>
<dbReference type="GO" id="GO:0043328">
    <property type="term" value="P:protein transport to vacuole involved in ubiquitin-dependent protein catabolic process via the multivesicular body sorting pathway"/>
    <property type="evidence" value="ECO:0007669"/>
    <property type="project" value="UniProtKB-UniRule"/>
</dbReference>
<dbReference type="InterPro" id="IPR021648">
    <property type="entry name" value="GLUE_dom"/>
</dbReference>
<dbReference type="InterPro" id="IPR001876">
    <property type="entry name" value="Znf_RanBP2"/>
</dbReference>
<feature type="region of interest" description="Disordered" evidence="11">
    <location>
        <begin position="420"/>
        <end position="445"/>
    </location>
</feature>
<dbReference type="AlphaFoldDB" id="A0A9W8APZ5"/>
<dbReference type="InterPro" id="IPR040608">
    <property type="entry name" value="Snf8/Vps36"/>
</dbReference>
<organism evidence="14 15">
    <name type="scientific">Dispira parvispora</name>
    <dbReference type="NCBI Taxonomy" id="1520584"/>
    <lineage>
        <taxon>Eukaryota</taxon>
        <taxon>Fungi</taxon>
        <taxon>Fungi incertae sedis</taxon>
        <taxon>Zoopagomycota</taxon>
        <taxon>Kickxellomycotina</taxon>
        <taxon>Dimargaritomycetes</taxon>
        <taxon>Dimargaritales</taxon>
        <taxon>Dimargaritaceae</taxon>
        <taxon>Dispira</taxon>
    </lineage>
</organism>
<comment type="function">
    <text evidence="10">Component of the ESCRT-II complex (endosomal sorting complex required for transport II), which is required for multivesicular body (MVB) formation and sorting of endosomal cargo proteins into MVBs.</text>
</comment>